<reference evidence="2" key="1">
    <citation type="submission" date="2020-06" db="EMBL/GenBank/DDBJ databases">
        <authorList>
            <person name="Li T."/>
            <person name="Hu X."/>
            <person name="Zhang T."/>
            <person name="Song X."/>
            <person name="Zhang H."/>
            <person name="Dai N."/>
            <person name="Sheng W."/>
            <person name="Hou X."/>
            <person name="Wei L."/>
        </authorList>
    </citation>
    <scope>NUCLEOTIDE SEQUENCE</scope>
    <source>
        <strain evidence="2">3651</strain>
        <tissue evidence="2">Leaf</tissue>
    </source>
</reference>
<gene>
    <name evidence="2" type="ORF">Salat_1749500</name>
</gene>
<feature type="compositionally biased region" description="Basic and acidic residues" evidence="1">
    <location>
        <begin position="1"/>
        <end position="14"/>
    </location>
</feature>
<sequence>MADIAESIKKHSEQDNLAEGTVNGTLGETRCNQGHHFEINASSSGIMGLAVPLRSEPLACSLLHLQAREESDIEVTSASGDVNNNKTRTPVSISGCRFLKLESSAEYDSVPSL</sequence>
<accession>A0AAE2CKJ4</accession>
<feature type="region of interest" description="Disordered" evidence="1">
    <location>
        <begin position="1"/>
        <end position="26"/>
    </location>
</feature>
<dbReference type="AlphaFoldDB" id="A0AAE2CKJ4"/>
<reference evidence="2" key="2">
    <citation type="journal article" date="2024" name="Plant">
        <title>Genomic evolution and insights into agronomic trait innovations of Sesamum species.</title>
        <authorList>
            <person name="Miao H."/>
            <person name="Wang L."/>
            <person name="Qu L."/>
            <person name="Liu H."/>
            <person name="Sun Y."/>
            <person name="Le M."/>
            <person name="Wang Q."/>
            <person name="Wei S."/>
            <person name="Zheng Y."/>
            <person name="Lin W."/>
            <person name="Duan Y."/>
            <person name="Cao H."/>
            <person name="Xiong S."/>
            <person name="Wang X."/>
            <person name="Wei L."/>
            <person name="Li C."/>
            <person name="Ma Q."/>
            <person name="Ju M."/>
            <person name="Zhao R."/>
            <person name="Li G."/>
            <person name="Mu C."/>
            <person name="Tian Q."/>
            <person name="Mei H."/>
            <person name="Zhang T."/>
            <person name="Gao T."/>
            <person name="Zhang H."/>
        </authorList>
    </citation>
    <scope>NUCLEOTIDE SEQUENCE</scope>
    <source>
        <strain evidence="2">3651</strain>
    </source>
</reference>
<evidence type="ECO:0000313" key="3">
    <source>
        <dbReference type="Proteomes" id="UP001293254"/>
    </source>
</evidence>
<evidence type="ECO:0000256" key="1">
    <source>
        <dbReference type="SAM" id="MobiDB-lite"/>
    </source>
</evidence>
<keyword evidence="3" id="KW-1185">Reference proteome</keyword>
<proteinExistence type="predicted"/>
<dbReference type="EMBL" id="JACGWO010000006">
    <property type="protein sequence ID" value="KAK4425555.1"/>
    <property type="molecule type" value="Genomic_DNA"/>
</dbReference>
<evidence type="ECO:0000313" key="2">
    <source>
        <dbReference type="EMBL" id="KAK4425555.1"/>
    </source>
</evidence>
<comment type="caution">
    <text evidence="2">The sequence shown here is derived from an EMBL/GenBank/DDBJ whole genome shotgun (WGS) entry which is preliminary data.</text>
</comment>
<protein>
    <submittedName>
        <fullName evidence="2">Uncharacterized protein</fullName>
    </submittedName>
</protein>
<dbReference type="Proteomes" id="UP001293254">
    <property type="component" value="Unassembled WGS sequence"/>
</dbReference>
<name>A0AAE2CKJ4_9LAMI</name>
<organism evidence="2 3">
    <name type="scientific">Sesamum alatum</name>
    <dbReference type="NCBI Taxonomy" id="300844"/>
    <lineage>
        <taxon>Eukaryota</taxon>
        <taxon>Viridiplantae</taxon>
        <taxon>Streptophyta</taxon>
        <taxon>Embryophyta</taxon>
        <taxon>Tracheophyta</taxon>
        <taxon>Spermatophyta</taxon>
        <taxon>Magnoliopsida</taxon>
        <taxon>eudicotyledons</taxon>
        <taxon>Gunneridae</taxon>
        <taxon>Pentapetalae</taxon>
        <taxon>asterids</taxon>
        <taxon>lamiids</taxon>
        <taxon>Lamiales</taxon>
        <taxon>Pedaliaceae</taxon>
        <taxon>Sesamum</taxon>
    </lineage>
</organism>